<dbReference type="InterPro" id="IPR000467">
    <property type="entry name" value="G_patch_dom"/>
</dbReference>
<dbReference type="Proteomes" id="UP000054538">
    <property type="component" value="Unassembled WGS sequence"/>
</dbReference>
<dbReference type="STRING" id="930991.A0A0D0E4D4"/>
<feature type="compositionally biased region" description="Polar residues" evidence="4">
    <location>
        <begin position="111"/>
        <end position="120"/>
    </location>
</feature>
<dbReference type="PROSITE" id="PS50174">
    <property type="entry name" value="G_PATCH"/>
    <property type="match status" value="1"/>
</dbReference>
<dbReference type="InterPro" id="IPR026822">
    <property type="entry name" value="Spp2/MOS2_G-patch"/>
</dbReference>
<feature type="compositionally biased region" description="Basic and acidic residues" evidence="4">
    <location>
        <begin position="294"/>
        <end position="324"/>
    </location>
</feature>
<reference evidence="6 7" key="1">
    <citation type="submission" date="2014-04" db="EMBL/GenBank/DDBJ databases">
        <authorList>
            <consortium name="DOE Joint Genome Institute"/>
            <person name="Kuo A."/>
            <person name="Kohler A."/>
            <person name="Jargeat P."/>
            <person name="Nagy L.G."/>
            <person name="Floudas D."/>
            <person name="Copeland A."/>
            <person name="Barry K.W."/>
            <person name="Cichocki N."/>
            <person name="Veneault-Fourrey C."/>
            <person name="LaButti K."/>
            <person name="Lindquist E.A."/>
            <person name="Lipzen A."/>
            <person name="Lundell T."/>
            <person name="Morin E."/>
            <person name="Murat C."/>
            <person name="Sun H."/>
            <person name="Tunlid A."/>
            <person name="Henrissat B."/>
            <person name="Grigoriev I.V."/>
            <person name="Hibbett D.S."/>
            <person name="Martin F."/>
            <person name="Nordberg H.P."/>
            <person name="Cantor M.N."/>
            <person name="Hua S.X."/>
        </authorList>
    </citation>
    <scope>NUCLEOTIDE SEQUENCE [LARGE SCALE GENOMIC DNA]</scope>
    <source>
        <strain evidence="6 7">Ve08.2h10</strain>
    </source>
</reference>
<dbReference type="Pfam" id="PF12656">
    <property type="entry name" value="G-patch_2"/>
    <property type="match status" value="1"/>
</dbReference>
<proteinExistence type="inferred from homology"/>
<comment type="similarity">
    <text evidence="2">Belongs to the SPP2 family.</text>
</comment>
<feature type="domain" description="G-patch" evidence="5">
    <location>
        <begin position="205"/>
        <end position="255"/>
    </location>
</feature>
<dbReference type="AlphaFoldDB" id="A0A0D0E4D4"/>
<organism evidence="6 7">
    <name type="scientific">Paxillus rubicundulus Ve08.2h10</name>
    <dbReference type="NCBI Taxonomy" id="930991"/>
    <lineage>
        <taxon>Eukaryota</taxon>
        <taxon>Fungi</taxon>
        <taxon>Dikarya</taxon>
        <taxon>Basidiomycota</taxon>
        <taxon>Agaricomycotina</taxon>
        <taxon>Agaricomycetes</taxon>
        <taxon>Agaricomycetidae</taxon>
        <taxon>Boletales</taxon>
        <taxon>Paxilineae</taxon>
        <taxon>Paxillaceae</taxon>
        <taxon>Paxillus</taxon>
    </lineage>
</organism>
<dbReference type="OrthoDB" id="5577072at2759"/>
<accession>A0A0D0E4D4</accession>
<evidence type="ECO:0000313" key="7">
    <source>
        <dbReference type="Proteomes" id="UP000054538"/>
    </source>
</evidence>
<dbReference type="HOGENOM" id="CLU_045413_0_0_1"/>
<keyword evidence="3" id="KW-0539">Nucleus</keyword>
<evidence type="ECO:0000313" key="6">
    <source>
        <dbReference type="EMBL" id="KIK92095.1"/>
    </source>
</evidence>
<dbReference type="PANTHER" id="PTHR15818:SF2">
    <property type="entry name" value="G-PATCH DOMAIN AND KOW MOTIFS-CONTAINING PROTEIN"/>
    <property type="match status" value="1"/>
</dbReference>
<comment type="subcellular location">
    <subcellularLocation>
        <location evidence="1">Nucleus</location>
    </subcellularLocation>
</comment>
<evidence type="ECO:0000259" key="5">
    <source>
        <dbReference type="PROSITE" id="PS50174"/>
    </source>
</evidence>
<feature type="compositionally biased region" description="Polar residues" evidence="4">
    <location>
        <begin position="1"/>
        <end position="11"/>
    </location>
</feature>
<dbReference type="PANTHER" id="PTHR15818">
    <property type="entry name" value="G PATCH AND KOW-CONTAINING"/>
    <property type="match status" value="1"/>
</dbReference>
<dbReference type="InterPro" id="IPR045166">
    <property type="entry name" value="Spp2-like"/>
</dbReference>
<evidence type="ECO:0000256" key="1">
    <source>
        <dbReference type="ARBA" id="ARBA00004123"/>
    </source>
</evidence>
<gene>
    <name evidence="6" type="ORF">PAXRUDRAFT_148067</name>
</gene>
<protein>
    <recommendedName>
        <fullName evidence="5">G-patch domain-containing protein</fullName>
    </recommendedName>
</protein>
<dbReference type="GO" id="GO:0003676">
    <property type="term" value="F:nucleic acid binding"/>
    <property type="evidence" value="ECO:0007669"/>
    <property type="project" value="InterPro"/>
</dbReference>
<dbReference type="GO" id="GO:0005681">
    <property type="term" value="C:spliceosomal complex"/>
    <property type="evidence" value="ECO:0007669"/>
    <property type="project" value="TreeGrafter"/>
</dbReference>
<dbReference type="EMBL" id="KN825315">
    <property type="protein sequence ID" value="KIK92095.1"/>
    <property type="molecule type" value="Genomic_DNA"/>
</dbReference>
<name>A0A0D0E4D4_9AGAM</name>
<keyword evidence="7" id="KW-1185">Reference proteome</keyword>
<reference evidence="7" key="2">
    <citation type="submission" date="2015-01" db="EMBL/GenBank/DDBJ databases">
        <title>Evolutionary Origins and Diversification of the Mycorrhizal Mutualists.</title>
        <authorList>
            <consortium name="DOE Joint Genome Institute"/>
            <consortium name="Mycorrhizal Genomics Consortium"/>
            <person name="Kohler A."/>
            <person name="Kuo A."/>
            <person name="Nagy L.G."/>
            <person name="Floudas D."/>
            <person name="Copeland A."/>
            <person name="Barry K.W."/>
            <person name="Cichocki N."/>
            <person name="Veneault-Fourrey C."/>
            <person name="LaButti K."/>
            <person name="Lindquist E.A."/>
            <person name="Lipzen A."/>
            <person name="Lundell T."/>
            <person name="Morin E."/>
            <person name="Murat C."/>
            <person name="Riley R."/>
            <person name="Ohm R."/>
            <person name="Sun H."/>
            <person name="Tunlid A."/>
            <person name="Henrissat B."/>
            <person name="Grigoriev I.V."/>
            <person name="Hibbett D.S."/>
            <person name="Martin F."/>
        </authorList>
    </citation>
    <scope>NUCLEOTIDE SEQUENCE [LARGE SCALE GENOMIC DNA]</scope>
    <source>
        <strain evidence="7">Ve08.2h10</strain>
    </source>
</reference>
<evidence type="ECO:0000256" key="4">
    <source>
        <dbReference type="SAM" id="MobiDB-lite"/>
    </source>
</evidence>
<dbReference type="GO" id="GO:0000398">
    <property type="term" value="P:mRNA splicing, via spliceosome"/>
    <property type="evidence" value="ECO:0007669"/>
    <property type="project" value="InterPro"/>
</dbReference>
<feature type="compositionally biased region" description="Acidic residues" evidence="4">
    <location>
        <begin position="25"/>
        <end position="35"/>
    </location>
</feature>
<feature type="region of interest" description="Disordered" evidence="4">
    <location>
        <begin position="291"/>
        <end position="324"/>
    </location>
</feature>
<feature type="region of interest" description="Disordered" evidence="4">
    <location>
        <begin position="1"/>
        <end position="45"/>
    </location>
</feature>
<sequence>MCPLTSTSANDSGLREAISYHIDSSDEDEQAEDEPVSNFDQSGVQRCRKRAPEELLVIPSQLNPDWREAARRRRGAASRTQPCEFRATPSFVPDSARAATGTDGSVGSLGTKDTINSGPQLSGLQIKKRVKVEVESTATPPADQGKMEAVEETEDQRALRAILAGDDNSSDTLAIPVLSEVDALKQDVEELPNVATADDYARVPISVFGVAMLRGMGWKDGTVASKSKKEKKNGVMEPYLPQARPNLLGIGAKERELDDHERGGKKLRGADKRYIPVVRKENGIEAAVAAVTTTEREKRSGKAKTVEMHRERRARDGHWQDRGP</sequence>
<evidence type="ECO:0000256" key="2">
    <source>
        <dbReference type="ARBA" id="ARBA00008576"/>
    </source>
</evidence>
<dbReference type="InParanoid" id="A0A0D0E4D4"/>
<evidence type="ECO:0000256" key="3">
    <source>
        <dbReference type="ARBA" id="ARBA00023242"/>
    </source>
</evidence>
<dbReference type="FunCoup" id="A0A0D0E4D4">
    <property type="interactions" value="53"/>
</dbReference>
<feature type="region of interest" description="Disordered" evidence="4">
    <location>
        <begin position="86"/>
        <end position="120"/>
    </location>
</feature>